<sequence length="452" mass="49560">MLDILYSLLSFIVAITILVAIHEYGHYWVAKISGVKVLRYSIGFGKPLYKKNFGRDNTEFVIAAIPLGGYVKMLDEREAEVPAADLERAFNRQHVAKRFAIVFAGPLFNFIFAIFAYWLMFVNGTPGIVPVVGEVVKDSPAAIAGMRSGDTIISINNVETPIWDVVLNEFVPVIIEKSSVSVVVKTDMGLRTELQFDFSSLTVDLESGNILAILGFEPWRPVVSAKIGAVIADFPAEKAGLQKGDIILKVNDVSVLTWLEMAKEISSRPSERIELTVDSAGKVHQIFVETKEDIRKGKKVGIIGISNAAAYPDEMKRNYQYSVFGSITKAVSTTWTMTNRTLSFLYKMVKGEVSLKNISGPITIAKYAGLSADAGLSKFLGFLAIVSISLGVLNLLPVPMLDGGHLFYYLIEIVKGSPVSVAFEAIGQQIGIVLLLLLMSLAFYNDLLRLFG</sequence>
<dbReference type="PROSITE" id="PS50106">
    <property type="entry name" value="PDZ"/>
    <property type="match status" value="1"/>
</dbReference>
<dbReference type="Gene3D" id="2.30.42.10">
    <property type="match status" value="2"/>
</dbReference>
<organism evidence="12">
    <name type="scientific">hydrothermal vent metagenome</name>
    <dbReference type="NCBI Taxonomy" id="652676"/>
    <lineage>
        <taxon>unclassified sequences</taxon>
        <taxon>metagenomes</taxon>
        <taxon>ecological metagenomes</taxon>
    </lineage>
</organism>
<evidence type="ECO:0000256" key="10">
    <source>
        <dbReference type="SAM" id="Phobius"/>
    </source>
</evidence>
<comment type="subcellular location">
    <subcellularLocation>
        <location evidence="2">Membrane</location>
        <topology evidence="2">Multi-pass membrane protein</topology>
    </subcellularLocation>
</comment>
<evidence type="ECO:0000256" key="9">
    <source>
        <dbReference type="ARBA" id="ARBA00023136"/>
    </source>
</evidence>
<dbReference type="NCBIfam" id="TIGR00054">
    <property type="entry name" value="RIP metalloprotease RseP"/>
    <property type="match status" value="1"/>
</dbReference>
<evidence type="ECO:0000256" key="2">
    <source>
        <dbReference type="ARBA" id="ARBA00004141"/>
    </source>
</evidence>
<dbReference type="GO" id="GO:0006508">
    <property type="term" value="P:proteolysis"/>
    <property type="evidence" value="ECO:0007669"/>
    <property type="project" value="UniProtKB-KW"/>
</dbReference>
<keyword evidence="3 12" id="KW-0645">Protease</keyword>
<feature type="transmembrane region" description="Helical" evidence="10">
    <location>
        <begin position="379"/>
        <end position="401"/>
    </location>
</feature>
<reference evidence="12" key="1">
    <citation type="submission" date="2018-06" db="EMBL/GenBank/DDBJ databases">
        <authorList>
            <person name="Zhirakovskaya E."/>
        </authorList>
    </citation>
    <scope>NUCLEOTIDE SEQUENCE</scope>
</reference>
<evidence type="ECO:0000256" key="7">
    <source>
        <dbReference type="ARBA" id="ARBA00022989"/>
    </source>
</evidence>
<dbReference type="AlphaFoldDB" id="A0A3B1A0U1"/>
<dbReference type="EMBL" id="UOFT01000077">
    <property type="protein sequence ID" value="VAW99368.1"/>
    <property type="molecule type" value="Genomic_DNA"/>
</dbReference>
<feature type="transmembrane region" description="Helical" evidence="10">
    <location>
        <begin position="99"/>
        <end position="120"/>
    </location>
</feature>
<dbReference type="PANTHER" id="PTHR42837">
    <property type="entry name" value="REGULATOR OF SIGMA-E PROTEASE RSEP"/>
    <property type="match status" value="1"/>
</dbReference>
<dbReference type="InterPro" id="IPR004387">
    <property type="entry name" value="Pept_M50_Zn"/>
</dbReference>
<dbReference type="SUPFAM" id="SSF50156">
    <property type="entry name" value="PDZ domain-like"/>
    <property type="match status" value="2"/>
</dbReference>
<accession>A0A3B1A0U1</accession>
<dbReference type="Pfam" id="PF17820">
    <property type="entry name" value="PDZ_6"/>
    <property type="match status" value="2"/>
</dbReference>
<comment type="cofactor">
    <cofactor evidence="1">
        <name>Zn(2+)</name>
        <dbReference type="ChEBI" id="CHEBI:29105"/>
    </cofactor>
</comment>
<feature type="domain" description="PDZ" evidence="11">
    <location>
        <begin position="131"/>
        <end position="174"/>
    </location>
</feature>
<evidence type="ECO:0000313" key="12">
    <source>
        <dbReference type="EMBL" id="VAW99368.1"/>
    </source>
</evidence>
<keyword evidence="6" id="KW-0862">Zinc</keyword>
<dbReference type="InterPro" id="IPR008915">
    <property type="entry name" value="Peptidase_M50"/>
</dbReference>
<dbReference type="SMART" id="SM00228">
    <property type="entry name" value="PDZ"/>
    <property type="match status" value="2"/>
</dbReference>
<keyword evidence="12" id="KW-0132">Cell division</keyword>
<proteinExistence type="predicted"/>
<keyword evidence="9 10" id="KW-0472">Membrane</keyword>
<keyword evidence="5" id="KW-0378">Hydrolase</keyword>
<evidence type="ECO:0000256" key="5">
    <source>
        <dbReference type="ARBA" id="ARBA00022801"/>
    </source>
</evidence>
<evidence type="ECO:0000256" key="3">
    <source>
        <dbReference type="ARBA" id="ARBA00022670"/>
    </source>
</evidence>
<evidence type="ECO:0000256" key="4">
    <source>
        <dbReference type="ARBA" id="ARBA00022692"/>
    </source>
</evidence>
<dbReference type="CDD" id="cd06163">
    <property type="entry name" value="S2P-M50_PDZ_RseP-like"/>
    <property type="match status" value="1"/>
</dbReference>
<evidence type="ECO:0000256" key="1">
    <source>
        <dbReference type="ARBA" id="ARBA00001947"/>
    </source>
</evidence>
<feature type="transmembrane region" description="Helical" evidence="10">
    <location>
        <begin position="6"/>
        <end position="29"/>
    </location>
</feature>
<evidence type="ECO:0000256" key="8">
    <source>
        <dbReference type="ARBA" id="ARBA00023049"/>
    </source>
</evidence>
<dbReference type="GO" id="GO:0004222">
    <property type="term" value="F:metalloendopeptidase activity"/>
    <property type="evidence" value="ECO:0007669"/>
    <property type="project" value="InterPro"/>
</dbReference>
<protein>
    <submittedName>
        <fullName evidence="12">Intramembrane protease RasP/YluC, implicated in cell division based on FtsL cleavage</fullName>
    </submittedName>
</protein>
<keyword evidence="8" id="KW-0482">Metalloprotease</keyword>
<dbReference type="CDD" id="cd23081">
    <property type="entry name" value="cpPDZ_EcRseP-like"/>
    <property type="match status" value="1"/>
</dbReference>
<dbReference type="GO" id="GO:0051301">
    <property type="term" value="P:cell division"/>
    <property type="evidence" value="ECO:0007669"/>
    <property type="project" value="UniProtKB-KW"/>
</dbReference>
<dbReference type="Pfam" id="PF02163">
    <property type="entry name" value="Peptidase_M50"/>
    <property type="match status" value="1"/>
</dbReference>
<keyword evidence="12" id="KW-0131">Cell cycle</keyword>
<dbReference type="PANTHER" id="PTHR42837:SF2">
    <property type="entry name" value="MEMBRANE METALLOPROTEASE ARASP2, CHLOROPLASTIC-RELATED"/>
    <property type="match status" value="1"/>
</dbReference>
<evidence type="ECO:0000256" key="6">
    <source>
        <dbReference type="ARBA" id="ARBA00022833"/>
    </source>
</evidence>
<feature type="transmembrane region" description="Helical" evidence="10">
    <location>
        <begin position="421"/>
        <end position="444"/>
    </location>
</feature>
<keyword evidence="4 10" id="KW-0812">Transmembrane</keyword>
<keyword evidence="7 10" id="KW-1133">Transmembrane helix</keyword>
<dbReference type="InterPro" id="IPR001478">
    <property type="entry name" value="PDZ"/>
</dbReference>
<evidence type="ECO:0000259" key="11">
    <source>
        <dbReference type="PROSITE" id="PS50106"/>
    </source>
</evidence>
<dbReference type="InterPro" id="IPR036034">
    <property type="entry name" value="PDZ_sf"/>
</dbReference>
<name>A0A3B1A0U1_9ZZZZ</name>
<dbReference type="GO" id="GO:0016020">
    <property type="term" value="C:membrane"/>
    <property type="evidence" value="ECO:0007669"/>
    <property type="project" value="UniProtKB-SubCell"/>
</dbReference>
<dbReference type="InterPro" id="IPR041489">
    <property type="entry name" value="PDZ_6"/>
</dbReference>
<gene>
    <name evidence="12" type="ORF">MNBD_GAMMA23-1924</name>
</gene>